<reference evidence="1 2" key="1">
    <citation type="submission" date="2024-06" db="EMBL/GenBank/DDBJ databases">
        <title>Caproicibacterium argilliputei sp. nov, a novel caproic acid producing anaerobic bacterium isolated from pit mud.</title>
        <authorList>
            <person name="Xia S."/>
        </authorList>
    </citation>
    <scope>NUCLEOTIDE SEQUENCE [LARGE SCALE GENOMIC DNA]</scope>
    <source>
        <strain evidence="1 2">ZCY20-5</strain>
    </source>
</reference>
<sequence length="104" mass="11498">MAEMKYVKFADGAVIEATQVSDSIQTMTEERVEQLLMQIDTDSTENKVEEYSKRITEAGLADVNIFSDADCKNQIFAGGVYKSVMSITATIRTNGLLYSISLSK</sequence>
<evidence type="ECO:0000313" key="2">
    <source>
        <dbReference type="Proteomes" id="UP001300604"/>
    </source>
</evidence>
<dbReference type="EMBL" id="CP135996">
    <property type="protein sequence ID" value="WOC32827.1"/>
    <property type="molecule type" value="Genomic_DNA"/>
</dbReference>
<reference evidence="2" key="2">
    <citation type="submission" date="2024-06" db="EMBL/GenBank/DDBJ databases">
        <title>Caproicibacterium argilliputei sp. nov, a novel caproic acid producing anaerobic bacterium isolated from pit mud.</title>
        <authorList>
            <person name="Zeng C."/>
        </authorList>
    </citation>
    <scope>NUCLEOTIDE SEQUENCE [LARGE SCALE GENOMIC DNA]</scope>
    <source>
        <strain evidence="2">ZCY20-5</strain>
    </source>
</reference>
<protein>
    <submittedName>
        <fullName evidence="1">Uncharacterized protein</fullName>
    </submittedName>
</protein>
<name>A0AA97DBQ5_9FIRM</name>
<proteinExistence type="predicted"/>
<dbReference type="RefSeq" id="WP_275847115.1">
    <property type="nucleotide sequence ID" value="NZ_CP135996.1"/>
</dbReference>
<keyword evidence="2" id="KW-1185">Reference proteome</keyword>
<reference evidence="2" key="3">
    <citation type="submission" date="2024-06" db="EMBL/GenBank/DDBJ databases">
        <authorList>
            <person name="Zeng C."/>
        </authorList>
    </citation>
    <scope>NUCLEOTIDE SEQUENCE [LARGE SCALE GENOMIC DNA]</scope>
    <source>
        <strain evidence="2">ZCY20-5</strain>
    </source>
</reference>
<gene>
    <name evidence="1" type="ORF">PXC00_02830</name>
</gene>
<evidence type="ECO:0000313" key="1">
    <source>
        <dbReference type="EMBL" id="WOC32827.1"/>
    </source>
</evidence>
<dbReference type="AlphaFoldDB" id="A0AA97DBQ5"/>
<organism evidence="1 2">
    <name type="scientific">Caproicibacterium argilliputei</name>
    <dbReference type="NCBI Taxonomy" id="3030016"/>
    <lineage>
        <taxon>Bacteria</taxon>
        <taxon>Bacillati</taxon>
        <taxon>Bacillota</taxon>
        <taxon>Clostridia</taxon>
        <taxon>Eubacteriales</taxon>
        <taxon>Oscillospiraceae</taxon>
        <taxon>Caproicibacterium</taxon>
    </lineage>
</organism>
<dbReference type="Proteomes" id="UP001300604">
    <property type="component" value="Chromosome"/>
</dbReference>
<dbReference type="KEGG" id="carl:PXC00_02830"/>
<accession>A0AA97DBQ5</accession>